<name>A0A6B1DDE2_9CHLR</name>
<dbReference type="SUPFAM" id="SSF161098">
    <property type="entry name" value="MetI-like"/>
    <property type="match status" value="1"/>
</dbReference>
<feature type="transmembrane region" description="Helical" evidence="7">
    <location>
        <begin position="137"/>
        <end position="162"/>
    </location>
</feature>
<feature type="transmembrane region" description="Helical" evidence="7">
    <location>
        <begin position="295"/>
        <end position="321"/>
    </location>
</feature>
<dbReference type="GO" id="GO:0005886">
    <property type="term" value="C:plasma membrane"/>
    <property type="evidence" value="ECO:0007669"/>
    <property type="project" value="UniProtKB-SubCell"/>
</dbReference>
<evidence type="ECO:0000259" key="8">
    <source>
        <dbReference type="PROSITE" id="PS50928"/>
    </source>
</evidence>
<dbReference type="Pfam" id="PF19300">
    <property type="entry name" value="BPD_transp_1_N"/>
    <property type="match status" value="1"/>
</dbReference>
<evidence type="ECO:0000256" key="6">
    <source>
        <dbReference type="ARBA" id="ARBA00023136"/>
    </source>
</evidence>
<evidence type="ECO:0000256" key="5">
    <source>
        <dbReference type="ARBA" id="ARBA00022989"/>
    </source>
</evidence>
<evidence type="ECO:0000256" key="3">
    <source>
        <dbReference type="ARBA" id="ARBA00022475"/>
    </source>
</evidence>
<dbReference type="Gene3D" id="1.10.3720.10">
    <property type="entry name" value="MetI-like"/>
    <property type="match status" value="1"/>
</dbReference>
<dbReference type="InterPro" id="IPR045621">
    <property type="entry name" value="BPD_transp_1_N"/>
</dbReference>
<feature type="transmembrane region" description="Helical" evidence="7">
    <location>
        <begin position="195"/>
        <end position="213"/>
    </location>
</feature>
<dbReference type="EMBL" id="VXMH01000118">
    <property type="protein sequence ID" value="MYC97442.1"/>
    <property type="molecule type" value="Genomic_DNA"/>
</dbReference>
<gene>
    <name evidence="9" type="ORF">F4X14_21015</name>
</gene>
<proteinExistence type="inferred from homology"/>
<comment type="subcellular location">
    <subcellularLocation>
        <location evidence="1 7">Cell membrane</location>
        <topology evidence="1 7">Multi-pass membrane protein</topology>
    </subcellularLocation>
</comment>
<comment type="similarity">
    <text evidence="7">Belongs to the binding-protein-dependent transport system permease family.</text>
</comment>
<feature type="transmembrane region" description="Helical" evidence="7">
    <location>
        <begin position="102"/>
        <end position="125"/>
    </location>
</feature>
<dbReference type="PANTHER" id="PTHR30465:SF43">
    <property type="entry name" value="OLIGOPEPTIDE ABC TRANSPORTER, PERMEASE PROTEIN"/>
    <property type="match status" value="1"/>
</dbReference>
<sequence>MLAYIVQRVLVIIPMLIAISILSFAVIQLPPGDFLTSYVAQLRQEGDEVDEAELESLRQRYGLGQPVYVQYFKWIYGVLVKGDWGQSFEWQKPVSELIWERLGLTMALSMGALLVGWFVAIPVGVYSATHQYSWLDYLMTTFSFIGLGTPGFLLALIILYLVQSMLGVNVGGLFSDEYVLEPWSWPKVVDMLKHIWVPMLIVAVNGTAGNIRITRANLLDELNKPYVETARAKGVKEGALIWKYPVRVALNPFFSTVGWSLASLVSGVTLVAMVLSLPTTGPLLLRSLTSQDMYLAGSFLFLLSTLTVIGTLLSDILLAVVDPRIRLE</sequence>
<dbReference type="GO" id="GO:0055085">
    <property type="term" value="P:transmembrane transport"/>
    <property type="evidence" value="ECO:0007669"/>
    <property type="project" value="InterPro"/>
</dbReference>
<keyword evidence="3" id="KW-1003">Cell membrane</keyword>
<feature type="domain" description="ABC transmembrane type-1" evidence="8">
    <location>
        <begin position="102"/>
        <end position="312"/>
    </location>
</feature>
<evidence type="ECO:0000256" key="2">
    <source>
        <dbReference type="ARBA" id="ARBA00022448"/>
    </source>
</evidence>
<reference evidence="9" key="1">
    <citation type="submission" date="2019-09" db="EMBL/GenBank/DDBJ databases">
        <title>Characterisation of the sponge microbiome using genome-centric metagenomics.</title>
        <authorList>
            <person name="Engelberts J.P."/>
            <person name="Robbins S.J."/>
            <person name="De Goeij J.M."/>
            <person name="Aranda M."/>
            <person name="Bell S.C."/>
            <person name="Webster N.S."/>
        </authorList>
    </citation>
    <scope>NUCLEOTIDE SEQUENCE</scope>
    <source>
        <strain evidence="9">SB0661_bin_32</strain>
    </source>
</reference>
<dbReference type="Pfam" id="PF00528">
    <property type="entry name" value="BPD_transp_1"/>
    <property type="match status" value="1"/>
</dbReference>
<evidence type="ECO:0000256" key="4">
    <source>
        <dbReference type="ARBA" id="ARBA00022692"/>
    </source>
</evidence>
<dbReference type="InterPro" id="IPR000515">
    <property type="entry name" value="MetI-like"/>
</dbReference>
<evidence type="ECO:0000256" key="1">
    <source>
        <dbReference type="ARBA" id="ARBA00004651"/>
    </source>
</evidence>
<dbReference type="InterPro" id="IPR035906">
    <property type="entry name" value="MetI-like_sf"/>
</dbReference>
<protein>
    <submittedName>
        <fullName evidence="9">ABC transporter permease</fullName>
    </submittedName>
</protein>
<accession>A0A6B1DDE2</accession>
<dbReference type="CDD" id="cd06261">
    <property type="entry name" value="TM_PBP2"/>
    <property type="match status" value="1"/>
</dbReference>
<feature type="transmembrane region" description="Helical" evidence="7">
    <location>
        <begin position="9"/>
        <end position="29"/>
    </location>
</feature>
<dbReference type="PROSITE" id="PS50928">
    <property type="entry name" value="ABC_TM1"/>
    <property type="match status" value="1"/>
</dbReference>
<keyword evidence="5 7" id="KW-1133">Transmembrane helix</keyword>
<evidence type="ECO:0000313" key="9">
    <source>
        <dbReference type="EMBL" id="MYC97442.1"/>
    </source>
</evidence>
<keyword evidence="2 7" id="KW-0813">Transport</keyword>
<comment type="caution">
    <text evidence="9">The sequence shown here is derived from an EMBL/GenBank/DDBJ whole genome shotgun (WGS) entry which is preliminary data.</text>
</comment>
<keyword evidence="4 7" id="KW-0812">Transmembrane</keyword>
<organism evidence="9">
    <name type="scientific">Caldilineaceae bacterium SB0661_bin_32</name>
    <dbReference type="NCBI Taxonomy" id="2605255"/>
    <lineage>
        <taxon>Bacteria</taxon>
        <taxon>Bacillati</taxon>
        <taxon>Chloroflexota</taxon>
        <taxon>Caldilineae</taxon>
        <taxon>Caldilineales</taxon>
        <taxon>Caldilineaceae</taxon>
    </lineage>
</organism>
<feature type="transmembrane region" description="Helical" evidence="7">
    <location>
        <begin position="253"/>
        <end position="275"/>
    </location>
</feature>
<evidence type="ECO:0000256" key="7">
    <source>
        <dbReference type="RuleBase" id="RU363032"/>
    </source>
</evidence>
<dbReference type="AlphaFoldDB" id="A0A6B1DDE2"/>
<keyword evidence="6 7" id="KW-0472">Membrane</keyword>
<dbReference type="PANTHER" id="PTHR30465">
    <property type="entry name" value="INNER MEMBRANE ABC TRANSPORTER"/>
    <property type="match status" value="1"/>
</dbReference>